<comment type="caution">
    <text evidence="1">The sequence shown here is derived from an EMBL/GenBank/DDBJ whole genome shotgun (WGS) entry which is preliminary data.</text>
</comment>
<dbReference type="EMBL" id="VSSQ01042120">
    <property type="protein sequence ID" value="MPM95647.1"/>
    <property type="molecule type" value="Genomic_DNA"/>
</dbReference>
<proteinExistence type="predicted"/>
<name>A0A645E1U5_9ZZZZ</name>
<reference evidence="1" key="1">
    <citation type="submission" date="2019-08" db="EMBL/GenBank/DDBJ databases">
        <authorList>
            <person name="Kucharzyk K."/>
            <person name="Murdoch R.W."/>
            <person name="Higgins S."/>
            <person name="Loffler F."/>
        </authorList>
    </citation>
    <scope>NUCLEOTIDE SEQUENCE</scope>
</reference>
<protein>
    <submittedName>
        <fullName evidence="1">Uncharacterized protein</fullName>
    </submittedName>
</protein>
<accession>A0A645E1U5</accession>
<organism evidence="1">
    <name type="scientific">bioreactor metagenome</name>
    <dbReference type="NCBI Taxonomy" id="1076179"/>
    <lineage>
        <taxon>unclassified sequences</taxon>
        <taxon>metagenomes</taxon>
        <taxon>ecological metagenomes</taxon>
    </lineage>
</organism>
<gene>
    <name evidence="1" type="ORF">SDC9_142802</name>
</gene>
<dbReference type="AlphaFoldDB" id="A0A645E1U5"/>
<sequence length="111" mass="12399">MTDLDGSLSGRIHQGLAQSAWLHDRAGKSKILHGQAKRALHLQSQAVIFPGQYDEAANQLITLVLEQLMAPLGRCQAALHLRQLHARGVYIEDGHLPRLLPVFFKRQVSFQ</sequence>
<evidence type="ECO:0000313" key="1">
    <source>
        <dbReference type="EMBL" id="MPM95647.1"/>
    </source>
</evidence>